<gene>
    <name evidence="24" type="ORF">POVWA1_018860</name>
</gene>
<keyword evidence="4 24" id="KW-0477">Merozoite</keyword>
<evidence type="ECO:0000256" key="12">
    <source>
        <dbReference type="ARBA" id="ARBA00023157"/>
    </source>
</evidence>
<feature type="coiled-coil region" evidence="18">
    <location>
        <begin position="290"/>
        <end position="317"/>
    </location>
</feature>
<dbReference type="SUPFAM" id="SSF57196">
    <property type="entry name" value="EGF/Laminin"/>
    <property type="match status" value="2"/>
</dbReference>
<dbReference type="GO" id="GO:0005886">
    <property type="term" value="C:plasma membrane"/>
    <property type="evidence" value="ECO:0007669"/>
    <property type="project" value="UniProtKB-SubCell"/>
</dbReference>
<feature type="transmembrane region" description="Helical" evidence="20">
    <location>
        <begin position="1650"/>
        <end position="1675"/>
    </location>
</feature>
<evidence type="ECO:0000256" key="21">
    <source>
        <dbReference type="SAM" id="SignalP"/>
    </source>
</evidence>
<feature type="compositionally biased region" description="Low complexity" evidence="19">
    <location>
        <begin position="753"/>
        <end position="781"/>
    </location>
</feature>
<dbReference type="PANTHER" id="PTHR48125:SF10">
    <property type="entry name" value="OS12G0136300 PROTEIN"/>
    <property type="match status" value="1"/>
</dbReference>
<feature type="domain" description="Merozoite surface protein EGF" evidence="23">
    <location>
        <begin position="1575"/>
        <end position="1611"/>
    </location>
</feature>
<dbReference type="Pfam" id="PF12946">
    <property type="entry name" value="EGF_MSP1_1"/>
    <property type="match status" value="1"/>
</dbReference>
<keyword evidence="12" id="KW-1015">Disulfide bond</keyword>
<evidence type="ECO:0000256" key="6">
    <source>
        <dbReference type="ARBA" id="ARBA00022525"/>
    </source>
</evidence>
<keyword evidence="13" id="KW-0325">Glycoprotein</keyword>
<keyword evidence="18" id="KW-0175">Coiled coil</keyword>
<keyword evidence="9 21" id="KW-0732">Signal</keyword>
<keyword evidence="20" id="KW-0812">Transmembrane</keyword>
<evidence type="ECO:0000256" key="2">
    <source>
        <dbReference type="ARBA" id="ARBA00004613"/>
    </source>
</evidence>
<evidence type="ECO:0000256" key="11">
    <source>
        <dbReference type="ARBA" id="ARBA00023136"/>
    </source>
</evidence>
<protein>
    <recommendedName>
        <fullName evidence="3">Merozoite surface protein 1</fullName>
    </recommendedName>
    <alternativeName>
        <fullName evidence="15">Merozoite surface antigen</fullName>
    </alternativeName>
    <alternativeName>
        <fullName evidence="16">PMMSA</fullName>
    </alternativeName>
</protein>
<evidence type="ECO:0000256" key="7">
    <source>
        <dbReference type="ARBA" id="ARBA00022536"/>
    </source>
</evidence>
<evidence type="ECO:0000256" key="20">
    <source>
        <dbReference type="SAM" id="Phobius"/>
    </source>
</evidence>
<dbReference type="GO" id="GO:0098552">
    <property type="term" value="C:side of membrane"/>
    <property type="evidence" value="ECO:0007669"/>
    <property type="project" value="UniProtKB-KW"/>
</dbReference>
<evidence type="ECO:0000256" key="5">
    <source>
        <dbReference type="ARBA" id="ARBA00022475"/>
    </source>
</evidence>
<keyword evidence="8" id="KW-0336">GPI-anchor</keyword>
<feature type="coiled-coil region" evidence="18">
    <location>
        <begin position="343"/>
        <end position="370"/>
    </location>
</feature>
<evidence type="ECO:0000259" key="23">
    <source>
        <dbReference type="Pfam" id="PF12946"/>
    </source>
</evidence>
<proteinExistence type="predicted"/>
<comment type="function">
    <text evidence="17">During the asexual blood stage, involved in merozoite egress from host erythrocytes possibly via its interaction with the host cytoskeleton protein spectrin resulting in the destabilization of the host cytoskeleton and thus leading to erythrocyte cell membrane rupture. Involved in the binding to host erythrocytes and is required for host erythrocyte invasion.</text>
</comment>
<keyword evidence="20" id="KW-1133">Transmembrane helix</keyword>
<dbReference type="Pfam" id="PF07462">
    <property type="entry name" value="MSP1_C"/>
    <property type="match status" value="1"/>
</dbReference>
<feature type="compositionally biased region" description="Acidic residues" evidence="19">
    <location>
        <begin position="963"/>
        <end position="973"/>
    </location>
</feature>
<comment type="subcellular location">
    <subcellularLocation>
        <location evidence="1">Cell membrane</location>
        <topology evidence="1">Lipid-anchor</topology>
        <topology evidence="1">GPI-anchor</topology>
    </subcellularLocation>
    <subcellularLocation>
        <location evidence="2">Secreted</location>
    </subcellularLocation>
</comment>
<feature type="compositionally biased region" description="Low complexity" evidence="19">
    <location>
        <begin position="924"/>
        <end position="946"/>
    </location>
</feature>
<reference evidence="25" key="1">
    <citation type="submission" date="2016-05" db="EMBL/GenBank/DDBJ databases">
        <authorList>
            <person name="Naeem Raeece"/>
        </authorList>
    </citation>
    <scope>NUCLEOTIDE SEQUENCE [LARGE SCALE GENOMIC DNA]</scope>
</reference>
<feature type="region of interest" description="Disordered" evidence="19">
    <location>
        <begin position="914"/>
        <end position="973"/>
    </location>
</feature>
<feature type="domain" description="Merozoite surface 1 C-terminal" evidence="22">
    <location>
        <begin position="972"/>
        <end position="1494"/>
    </location>
</feature>
<evidence type="ECO:0000256" key="15">
    <source>
        <dbReference type="ARBA" id="ARBA00031689"/>
    </source>
</evidence>
<evidence type="ECO:0000256" key="13">
    <source>
        <dbReference type="ARBA" id="ARBA00023180"/>
    </source>
</evidence>
<evidence type="ECO:0000256" key="9">
    <source>
        <dbReference type="ARBA" id="ARBA00022729"/>
    </source>
</evidence>
<evidence type="ECO:0000313" key="24">
    <source>
        <dbReference type="EMBL" id="SBT33795.1"/>
    </source>
</evidence>
<sequence>MKVFVFALSFIFFIVNCQCETLENYKELLHKLNNLEALVVDGYNLFHKTPLTVDQLKTAANTAAGGNVRSSTSSVSTTPSSAAAAAASNDADNNVNNQVVSKLTADIRFLLSRFLQLNIPGHGDLMHFIREISLETNGLKYLIEGYEEFNELMYVVNFYYDLFRAKLHDMCANDYCEIPDHLKISEKELDMLKKVVLGYRKPLENIKDDISKMETFIQKNKQTVENIKVLIDAEEKKRYGGDTGSGSTGSSAVGSGTHASANSGTGQTSNETEEQKYEKAKKVYQSIYNALFYKKQLKEAQKLIEVLNKRVQTLKEHKEIKKLLEQIAEKESKVITPPNNTASQTQRDEQAKLQEEIGKLKTQIKNIAKTVKFEMEGLFTDPVELDYYLREKDKKANKAVATQSGSTTPPKPTYPNGLIYPLEKENISELLSKAVTETTFGDLQNVEIGKALNKEIFSNDDKRNEFIDKLKTKIKQQEELLSKQKVDYDAKLKSYEEQKKIAVPLFEKFYKEKLDNTLTLTNFEEFKKQRDKYIQLKNELKSCPYEMTKKNVDKLNKQLAYLNDYSLRKEVFNKEVKHFTGLEWKLQTEIDKLANEIKKNENILITASTLPLSNVVELQVQKVLVAKKIELLKKVEKLLHKAQLKDHLYVPQVYGTQAKPEAYYLFVLKKEIDKLGEFMPKIKEMLEKEKATPTQAAAQGVQPVQGVDEILVMGNENEITTEVPSTSTVPAAVVAQPTEATTSAPGAGGLPGAAGEPGVPGVPGAQPSSASAPEASAPVQPTQGQVQVATQNGPTMTKLQYLEKLYDFLYTSYVCHKYILVTNSTMNTDLLAKYNLTQEEEEKKKTIKCDQLDLLFNLQNNLPVMYSLFDNMTSTLQSSYVQLYEKEMLYNIYKMKNSEVAVKAFLETHGITGTAPVTTQSSGPPATTSPVPTPPAATHTTTTNPATPAPSKPEETLVAQGNADDDAPAPEEKEIEVEEFYKKYLEEVDKYNDYFKSFLSSKKDTVNKMTEQNWKELEEEVKTLKSKLDMSLDHYNKYKLKLGRLFKKNEKVLSSKEHIKELSILKAQLMRRQFMLNNPRHVIHNFRLFFNKKREIEKKEVENTLKNTDALLKYYKARVKYYNGETFPLKTISDDTLEKENNYLNLEKFKLYSRLEGKLKQNINLEKENITYLSSGLYHVLAELKGIIQNKKYTGNPHAANMVEVNNALNLYKDLLPKVETVAPTGPATQAHGVEGGAAPAEAEAVAALPAAPAPGTGTANGETTTVTHAEDYTEDDNNVIVLPLFGKKETHALDQVTQGEAQDKDDNILNEITNEYEVVYVKPLAGVYKTLKKQLEAHVTAFHSNVTNMLESRLKKRNYFLEVLNSDLTPYKHVTSGNYIIRDAYKLLDFEKKKKLLSSYKYIKDSVEKDLEIATDGIDYYEKMVALYKTYLESVNAQVDAIDKTGDDATKTTNKKFLPFLASIKTLYEALLEKVNTYNSQLKSSLNSCQLEKIRVGIIVDKLTDYVKFDEKLEELKSSKEKDLTKLSKDIDTSNIINKLKRSGFVDTDESKKLLSKLLDVDSAQLLSMGSKHKCIDITYPDNAGCYRFPDGREEWRCLLNFKKVGETCVPNNNPTCAENNGGCDPTADCAESENNKITCTCTGQNESFFEGVFCGSSSFLSLSFLLAVLLILFNLL</sequence>
<organism evidence="24 25">
    <name type="scientific">Plasmodium ovale wallikeri</name>
    <dbReference type="NCBI Taxonomy" id="864142"/>
    <lineage>
        <taxon>Eukaryota</taxon>
        <taxon>Sar</taxon>
        <taxon>Alveolata</taxon>
        <taxon>Apicomplexa</taxon>
        <taxon>Aconoidasida</taxon>
        <taxon>Haemosporida</taxon>
        <taxon>Plasmodiidae</taxon>
        <taxon>Plasmodium</taxon>
        <taxon>Plasmodium (Plasmodium)</taxon>
    </lineage>
</organism>
<dbReference type="Gene3D" id="2.10.25.10">
    <property type="entry name" value="Laminin"/>
    <property type="match status" value="2"/>
</dbReference>
<feature type="signal peptide" evidence="21">
    <location>
        <begin position="1"/>
        <end position="19"/>
    </location>
</feature>
<evidence type="ECO:0000256" key="3">
    <source>
        <dbReference type="ARBA" id="ARBA00022062"/>
    </source>
</evidence>
<dbReference type="EMBL" id="FLRD01000059">
    <property type="protein sequence ID" value="SBT33795.1"/>
    <property type="molecule type" value="Genomic_DNA"/>
</dbReference>
<keyword evidence="6" id="KW-0964">Secreted</keyword>
<keyword evidence="5" id="KW-1003">Cell membrane</keyword>
<evidence type="ECO:0000256" key="14">
    <source>
        <dbReference type="ARBA" id="ARBA00023288"/>
    </source>
</evidence>
<keyword evidence="10" id="KW-0677">Repeat</keyword>
<evidence type="ECO:0000256" key="10">
    <source>
        <dbReference type="ARBA" id="ARBA00022737"/>
    </source>
</evidence>
<dbReference type="Proteomes" id="UP000078555">
    <property type="component" value="Unassembled WGS sequence"/>
</dbReference>
<name>A0A1A8YQM1_PLAOA</name>
<dbReference type="GO" id="GO:0005576">
    <property type="term" value="C:extracellular region"/>
    <property type="evidence" value="ECO:0007669"/>
    <property type="project" value="UniProtKB-SubCell"/>
</dbReference>
<keyword evidence="25" id="KW-1185">Reference proteome</keyword>
<keyword evidence="7" id="KW-0245">EGF-like domain</keyword>
<evidence type="ECO:0000256" key="8">
    <source>
        <dbReference type="ARBA" id="ARBA00022622"/>
    </source>
</evidence>
<evidence type="ECO:0000256" key="16">
    <source>
        <dbReference type="ARBA" id="ARBA00032276"/>
    </source>
</evidence>
<evidence type="ECO:0000256" key="19">
    <source>
        <dbReference type="SAM" id="MobiDB-lite"/>
    </source>
</evidence>
<feature type="chain" id="PRO_5008382160" description="Merozoite surface protein 1" evidence="21">
    <location>
        <begin position="20"/>
        <end position="1678"/>
    </location>
</feature>
<evidence type="ECO:0000256" key="18">
    <source>
        <dbReference type="SAM" id="Coils"/>
    </source>
</evidence>
<feature type="region of interest" description="Disordered" evidence="19">
    <location>
        <begin position="738"/>
        <end position="788"/>
    </location>
</feature>
<feature type="coiled-coil region" evidence="18">
    <location>
        <begin position="467"/>
        <end position="498"/>
    </location>
</feature>
<feature type="region of interest" description="Disordered" evidence="19">
    <location>
        <begin position="238"/>
        <end position="274"/>
    </location>
</feature>
<keyword evidence="14" id="KW-0449">Lipoprotein</keyword>
<feature type="compositionally biased region" description="Low complexity" evidence="19">
    <location>
        <begin position="248"/>
        <end position="261"/>
    </location>
</feature>
<evidence type="ECO:0000256" key="4">
    <source>
        <dbReference type="ARBA" id="ARBA00022455"/>
    </source>
</evidence>
<keyword evidence="11 20" id="KW-0472">Membrane</keyword>
<evidence type="ECO:0000256" key="17">
    <source>
        <dbReference type="ARBA" id="ARBA00045963"/>
    </source>
</evidence>
<evidence type="ECO:0000313" key="25">
    <source>
        <dbReference type="Proteomes" id="UP000078555"/>
    </source>
</evidence>
<evidence type="ECO:0000259" key="22">
    <source>
        <dbReference type="Pfam" id="PF07462"/>
    </source>
</evidence>
<accession>A0A1A8YQM1</accession>
<evidence type="ECO:0000256" key="1">
    <source>
        <dbReference type="ARBA" id="ARBA00004609"/>
    </source>
</evidence>
<dbReference type="PANTHER" id="PTHR48125">
    <property type="entry name" value="LP07818P1"/>
    <property type="match status" value="1"/>
</dbReference>
<dbReference type="InterPro" id="IPR024730">
    <property type="entry name" value="MSP1_EGF_1"/>
</dbReference>
<dbReference type="InterPro" id="IPR010901">
    <property type="entry name" value="MSP1_C"/>
</dbReference>